<dbReference type="GO" id="GO:0006289">
    <property type="term" value="P:nucleotide-excision repair"/>
    <property type="evidence" value="ECO:0007669"/>
    <property type="project" value="TreeGrafter"/>
</dbReference>
<feature type="compositionally biased region" description="Basic and acidic residues" evidence="9">
    <location>
        <begin position="44"/>
        <end position="56"/>
    </location>
</feature>
<evidence type="ECO:0000256" key="5">
    <source>
        <dbReference type="ARBA" id="ARBA00023239"/>
    </source>
</evidence>
<gene>
    <name evidence="8" type="primary">NTH1</name>
    <name evidence="11" type="ORF">HMPREF1541_02833</name>
</gene>
<comment type="subcellular location">
    <subcellularLocation>
        <location evidence="8">Nucleus</location>
    </subcellularLocation>
    <subcellularLocation>
        <location evidence="8">Mitochondrion</location>
    </subcellularLocation>
</comment>
<dbReference type="GO" id="GO:0005739">
    <property type="term" value="C:mitochondrion"/>
    <property type="evidence" value="ECO:0007669"/>
    <property type="project" value="UniProtKB-SubCell"/>
</dbReference>
<dbReference type="EC" id="4.2.99.18" evidence="8"/>
<dbReference type="SUPFAM" id="SSF48150">
    <property type="entry name" value="DNA-glycosylase"/>
    <property type="match status" value="1"/>
</dbReference>
<dbReference type="GO" id="GO:0140078">
    <property type="term" value="F:class I DNA-(apurinic or apyrimidinic site) endonuclease activity"/>
    <property type="evidence" value="ECO:0007669"/>
    <property type="project" value="UniProtKB-EC"/>
</dbReference>
<dbReference type="eggNOG" id="KOG1921">
    <property type="taxonomic scope" value="Eukaryota"/>
</dbReference>
<dbReference type="HAMAP" id="MF_03183">
    <property type="entry name" value="Endonuclease_III_Nth"/>
    <property type="match status" value="1"/>
</dbReference>
<evidence type="ECO:0000256" key="8">
    <source>
        <dbReference type="HAMAP-Rule" id="MF_03183"/>
    </source>
</evidence>
<evidence type="ECO:0000256" key="9">
    <source>
        <dbReference type="SAM" id="MobiDB-lite"/>
    </source>
</evidence>
<dbReference type="STRING" id="1220924.W2S6V4"/>
<dbReference type="InterPro" id="IPR003265">
    <property type="entry name" value="HhH-GPD_domain"/>
</dbReference>
<comment type="caution">
    <text evidence="8">Lacks conserved residue(s) required for the propagation of feature annotation.</text>
</comment>
<dbReference type="InterPro" id="IPR011257">
    <property type="entry name" value="DNA_glycosylase"/>
</dbReference>
<feature type="domain" description="HhH-GPD" evidence="10">
    <location>
        <begin position="194"/>
        <end position="358"/>
    </location>
</feature>
<dbReference type="InterPro" id="IPR000445">
    <property type="entry name" value="HhH_motif"/>
</dbReference>
<evidence type="ECO:0000256" key="2">
    <source>
        <dbReference type="ARBA" id="ARBA00022763"/>
    </source>
</evidence>
<dbReference type="Gene3D" id="1.10.340.30">
    <property type="entry name" value="Hypothetical protein, domain 2"/>
    <property type="match status" value="1"/>
</dbReference>
<dbReference type="InterPro" id="IPR030841">
    <property type="entry name" value="NTH1"/>
</dbReference>
<evidence type="ECO:0000256" key="7">
    <source>
        <dbReference type="ARBA" id="ARBA00044632"/>
    </source>
</evidence>
<dbReference type="FunFam" id="1.10.340.30:FF:000001">
    <property type="entry name" value="Endonuclease III"/>
    <property type="match status" value="1"/>
</dbReference>
<dbReference type="GO" id="GO:0005634">
    <property type="term" value="C:nucleus"/>
    <property type="evidence" value="ECO:0007669"/>
    <property type="project" value="UniProtKB-SubCell"/>
</dbReference>
<dbReference type="Gene3D" id="1.10.1670.10">
    <property type="entry name" value="Helix-hairpin-Helix base-excision DNA repair enzymes (C-terminal)"/>
    <property type="match status" value="1"/>
</dbReference>
<sequence length="422" mass="46596">MRTSKVSQDTTRIFSALSTNARSATRRSTRSSKLISTFSLGHDGTVEIKEQDEPHSETPPSPAADIEDAFEPSPQLSRKRKRRSDSPHPSTPPSKLSSTRIKAEITSPTLEPILATASPRQKALPKIPARRKPLPNGTYAYTPPSNWTTMYNIVKDQRERNPTAPVDTMGCEDLFWQSASPKEQRYHTLVALMLSSQTKDTVTAAAMYRLHTELAPLASLDDDGKAISSSLTVQNIVSCDAKHLDSLIGKVGFHNNKTKYLKSTAQILLDEHDGDVPSTLEGLVALPGVGPKMAFLCLSGAWGLDHGIGVDVHVHRITNLWGWHATKNPEETRMWLEGWLPREKWHEINKLLVGLGQTVCLPVGRRCGECDLQGTGLCKGEVRGWKASPRKIKVEEKKVVGVKYEGMGGERNIEKLEIKCEG</sequence>
<dbReference type="InterPro" id="IPR023170">
    <property type="entry name" value="HhH_base_excis_C"/>
</dbReference>
<keyword evidence="6 8" id="KW-0326">Glycosidase</keyword>
<keyword evidence="8" id="KW-0539">Nucleus</keyword>
<evidence type="ECO:0000256" key="4">
    <source>
        <dbReference type="ARBA" id="ARBA00023204"/>
    </source>
</evidence>
<dbReference type="FunCoup" id="W2S6V4">
    <property type="interactions" value="501"/>
</dbReference>
<evidence type="ECO:0000313" key="11">
    <source>
        <dbReference type="EMBL" id="ETN43674.1"/>
    </source>
</evidence>
<keyword evidence="3 8" id="KW-0378">Hydrolase</keyword>
<evidence type="ECO:0000259" key="10">
    <source>
        <dbReference type="SMART" id="SM00478"/>
    </source>
</evidence>
<dbReference type="EMBL" id="KB822718">
    <property type="protein sequence ID" value="ETN43674.1"/>
    <property type="molecule type" value="Genomic_DNA"/>
</dbReference>
<dbReference type="InParanoid" id="W2S6V4"/>
<dbReference type="PANTHER" id="PTHR43286:SF1">
    <property type="entry name" value="ENDONUCLEASE III-LIKE PROTEIN 1"/>
    <property type="match status" value="1"/>
</dbReference>
<evidence type="ECO:0000313" key="12">
    <source>
        <dbReference type="Proteomes" id="UP000030752"/>
    </source>
</evidence>
<evidence type="ECO:0000256" key="6">
    <source>
        <dbReference type="ARBA" id="ARBA00023295"/>
    </source>
</evidence>
<dbReference type="RefSeq" id="XP_008715410.1">
    <property type="nucleotide sequence ID" value="XM_008717188.1"/>
</dbReference>
<dbReference type="VEuPathDB" id="FungiDB:HMPREF1541_02833"/>
<dbReference type="GeneID" id="19970172"/>
<dbReference type="OrthoDB" id="2099276at2759"/>
<evidence type="ECO:0000256" key="1">
    <source>
        <dbReference type="ARBA" id="ARBA00008343"/>
    </source>
</evidence>
<dbReference type="AlphaFoldDB" id="W2S6V4"/>
<dbReference type="InterPro" id="IPR004036">
    <property type="entry name" value="Endonuclease-III-like_CS2"/>
</dbReference>
<evidence type="ECO:0000256" key="3">
    <source>
        <dbReference type="ARBA" id="ARBA00022801"/>
    </source>
</evidence>
<keyword evidence="4 8" id="KW-0234">DNA repair</keyword>
<keyword evidence="12" id="KW-1185">Reference proteome</keyword>
<dbReference type="GO" id="GO:0006285">
    <property type="term" value="P:base-excision repair, AP site formation"/>
    <property type="evidence" value="ECO:0007669"/>
    <property type="project" value="UniProtKB-UniRule"/>
</dbReference>
<comment type="function">
    <text evidence="8">Bifunctional DNA N-glycosylase with associated apurinic/apyrimidinic (AP) lyase function that catalyzes the first step in base excision repair (BER), the primary repair pathway for the repair of oxidative DNA damage. The DNA N-glycosylase activity releases the damaged DNA base from DNA by cleaving the N-glycosidic bond, leaving an AP site. The AP lyase activity cleaves the phosphodiester bond 3' to the AP site by a beta-elimination. Primarily recognizes and repairs oxidative base damage of pyrimidines.</text>
</comment>
<dbReference type="Pfam" id="PF00730">
    <property type="entry name" value="HhH-GPD"/>
    <property type="match status" value="1"/>
</dbReference>
<dbReference type="CDD" id="cd00056">
    <property type="entry name" value="ENDO3c"/>
    <property type="match status" value="1"/>
</dbReference>
<organism evidence="11 12">
    <name type="scientific">Cyphellophora europaea (strain CBS 101466)</name>
    <name type="common">Phialophora europaea</name>
    <dbReference type="NCBI Taxonomy" id="1220924"/>
    <lineage>
        <taxon>Eukaryota</taxon>
        <taxon>Fungi</taxon>
        <taxon>Dikarya</taxon>
        <taxon>Ascomycota</taxon>
        <taxon>Pezizomycotina</taxon>
        <taxon>Eurotiomycetes</taxon>
        <taxon>Chaetothyriomycetidae</taxon>
        <taxon>Chaetothyriales</taxon>
        <taxon>Cyphellophoraceae</taxon>
        <taxon>Cyphellophora</taxon>
    </lineage>
</organism>
<dbReference type="EC" id="3.2.2.-" evidence="8"/>
<dbReference type="HOGENOM" id="CLU_012862_4_1_1"/>
<proteinExistence type="inferred from homology"/>
<keyword evidence="5 8" id="KW-0456">Lyase</keyword>
<dbReference type="Proteomes" id="UP000030752">
    <property type="component" value="Unassembled WGS sequence"/>
</dbReference>
<keyword evidence="2 8" id="KW-0227">DNA damage</keyword>
<comment type="catalytic activity">
    <reaction evidence="7 8">
        <text>2'-deoxyribonucleotide-(2'-deoxyribose 5'-phosphate)-2'-deoxyribonucleotide-DNA = a 3'-end 2'-deoxyribonucleotide-(2,3-dehydro-2,3-deoxyribose 5'-phosphate)-DNA + a 5'-end 5'-phospho-2'-deoxyribonucleoside-DNA + H(+)</text>
        <dbReference type="Rhea" id="RHEA:66592"/>
        <dbReference type="Rhea" id="RHEA-COMP:13180"/>
        <dbReference type="Rhea" id="RHEA-COMP:16897"/>
        <dbReference type="Rhea" id="RHEA-COMP:17067"/>
        <dbReference type="ChEBI" id="CHEBI:15378"/>
        <dbReference type="ChEBI" id="CHEBI:136412"/>
        <dbReference type="ChEBI" id="CHEBI:157695"/>
        <dbReference type="ChEBI" id="CHEBI:167181"/>
        <dbReference type="EC" id="4.2.99.18"/>
    </reaction>
</comment>
<dbReference type="PROSITE" id="PS01155">
    <property type="entry name" value="ENDONUCLEASE_III_2"/>
    <property type="match status" value="1"/>
</dbReference>
<name>W2S6V4_CYPE1</name>
<dbReference type="GO" id="GO:0000703">
    <property type="term" value="F:oxidized pyrimidine nucleobase lesion DNA N-glycosylase activity"/>
    <property type="evidence" value="ECO:0007669"/>
    <property type="project" value="UniProtKB-UniRule"/>
</dbReference>
<accession>W2S6V4</accession>
<protein>
    <recommendedName>
        <fullName evidence="8">Endonuclease III homolog</fullName>
        <ecNumber evidence="8">3.2.2.-</ecNumber>
        <ecNumber evidence="8">4.2.99.18</ecNumber>
    </recommendedName>
    <alternativeName>
        <fullName evidence="8">Bifunctional DNA N-glycosylase/DNA-(apurinic or apyrimidinic site) lyase</fullName>
        <shortName evidence="8">DNA glycosylase/AP lyase</shortName>
    </alternativeName>
</protein>
<dbReference type="SMART" id="SM00478">
    <property type="entry name" value="ENDO3c"/>
    <property type="match status" value="1"/>
</dbReference>
<feature type="region of interest" description="Disordered" evidence="9">
    <location>
        <begin position="19"/>
        <end position="141"/>
    </location>
</feature>
<comment type="similarity">
    <text evidence="1 8">Belongs to the Nth/MutY family.</text>
</comment>
<dbReference type="GO" id="GO:0003677">
    <property type="term" value="F:DNA binding"/>
    <property type="evidence" value="ECO:0007669"/>
    <property type="project" value="UniProtKB-UniRule"/>
</dbReference>
<keyword evidence="8" id="KW-0496">Mitochondrion</keyword>
<dbReference type="Pfam" id="PF00633">
    <property type="entry name" value="HHH"/>
    <property type="match status" value="1"/>
</dbReference>
<dbReference type="PANTHER" id="PTHR43286">
    <property type="entry name" value="ENDONUCLEASE III-LIKE PROTEIN 1"/>
    <property type="match status" value="1"/>
</dbReference>
<reference evidence="11 12" key="1">
    <citation type="submission" date="2013-03" db="EMBL/GenBank/DDBJ databases">
        <title>The Genome Sequence of Phialophora europaea CBS 101466.</title>
        <authorList>
            <consortium name="The Broad Institute Genomics Platform"/>
            <person name="Cuomo C."/>
            <person name="de Hoog S."/>
            <person name="Gorbushina A."/>
            <person name="Walker B."/>
            <person name="Young S.K."/>
            <person name="Zeng Q."/>
            <person name="Gargeya S."/>
            <person name="Fitzgerald M."/>
            <person name="Haas B."/>
            <person name="Abouelleil A."/>
            <person name="Allen A.W."/>
            <person name="Alvarado L."/>
            <person name="Arachchi H.M."/>
            <person name="Berlin A.M."/>
            <person name="Chapman S.B."/>
            <person name="Gainer-Dewar J."/>
            <person name="Goldberg J."/>
            <person name="Griggs A."/>
            <person name="Gujja S."/>
            <person name="Hansen M."/>
            <person name="Howarth C."/>
            <person name="Imamovic A."/>
            <person name="Ireland A."/>
            <person name="Larimer J."/>
            <person name="McCowan C."/>
            <person name="Murphy C."/>
            <person name="Pearson M."/>
            <person name="Poon T.W."/>
            <person name="Priest M."/>
            <person name="Roberts A."/>
            <person name="Saif S."/>
            <person name="Shea T."/>
            <person name="Sisk P."/>
            <person name="Sykes S."/>
            <person name="Wortman J."/>
            <person name="Nusbaum C."/>
            <person name="Birren B."/>
        </authorList>
    </citation>
    <scope>NUCLEOTIDE SEQUENCE [LARGE SCALE GENOMIC DNA]</scope>
    <source>
        <strain evidence="11 12">CBS 101466</strain>
    </source>
</reference>